<proteinExistence type="predicted"/>
<organism evidence="2 3">
    <name type="scientific">Myriangium duriaei CBS 260.36</name>
    <dbReference type="NCBI Taxonomy" id="1168546"/>
    <lineage>
        <taxon>Eukaryota</taxon>
        <taxon>Fungi</taxon>
        <taxon>Dikarya</taxon>
        <taxon>Ascomycota</taxon>
        <taxon>Pezizomycotina</taxon>
        <taxon>Dothideomycetes</taxon>
        <taxon>Dothideomycetidae</taxon>
        <taxon>Myriangiales</taxon>
        <taxon>Myriangiaceae</taxon>
        <taxon>Myriangium</taxon>
    </lineage>
</organism>
<gene>
    <name evidence="2" type="ORF">K461DRAFT_22658</name>
</gene>
<dbReference type="AlphaFoldDB" id="A0A9P4JA45"/>
<evidence type="ECO:0000256" key="1">
    <source>
        <dbReference type="SAM" id="MobiDB-lite"/>
    </source>
</evidence>
<reference evidence="2" key="1">
    <citation type="journal article" date="2020" name="Stud. Mycol.">
        <title>101 Dothideomycetes genomes: a test case for predicting lifestyles and emergence of pathogens.</title>
        <authorList>
            <person name="Haridas S."/>
            <person name="Albert R."/>
            <person name="Binder M."/>
            <person name="Bloem J."/>
            <person name="Labutti K."/>
            <person name="Salamov A."/>
            <person name="Andreopoulos B."/>
            <person name="Baker S."/>
            <person name="Barry K."/>
            <person name="Bills G."/>
            <person name="Bluhm B."/>
            <person name="Cannon C."/>
            <person name="Castanera R."/>
            <person name="Culley D."/>
            <person name="Daum C."/>
            <person name="Ezra D."/>
            <person name="Gonzalez J."/>
            <person name="Henrissat B."/>
            <person name="Kuo A."/>
            <person name="Liang C."/>
            <person name="Lipzen A."/>
            <person name="Lutzoni F."/>
            <person name="Magnuson J."/>
            <person name="Mondo S."/>
            <person name="Nolan M."/>
            <person name="Ohm R."/>
            <person name="Pangilinan J."/>
            <person name="Park H.-J."/>
            <person name="Ramirez L."/>
            <person name="Alfaro M."/>
            <person name="Sun H."/>
            <person name="Tritt A."/>
            <person name="Yoshinaga Y."/>
            <person name="Zwiers L.-H."/>
            <person name="Turgeon B."/>
            <person name="Goodwin S."/>
            <person name="Spatafora J."/>
            <person name="Crous P."/>
            <person name="Grigoriev I."/>
        </authorList>
    </citation>
    <scope>NUCLEOTIDE SEQUENCE</scope>
    <source>
        <strain evidence="2">CBS 260.36</strain>
    </source>
</reference>
<evidence type="ECO:0000313" key="3">
    <source>
        <dbReference type="Proteomes" id="UP000799439"/>
    </source>
</evidence>
<dbReference type="EMBL" id="ML996081">
    <property type="protein sequence ID" value="KAF2157686.1"/>
    <property type="molecule type" value="Genomic_DNA"/>
</dbReference>
<comment type="caution">
    <text evidence="2">The sequence shown here is derived from an EMBL/GenBank/DDBJ whole genome shotgun (WGS) entry which is preliminary data.</text>
</comment>
<dbReference type="Proteomes" id="UP000799439">
    <property type="component" value="Unassembled WGS sequence"/>
</dbReference>
<keyword evidence="3" id="KW-1185">Reference proteome</keyword>
<accession>A0A9P4JA45</accession>
<feature type="region of interest" description="Disordered" evidence="1">
    <location>
        <begin position="1"/>
        <end position="55"/>
    </location>
</feature>
<evidence type="ECO:0000313" key="2">
    <source>
        <dbReference type="EMBL" id="KAF2157686.1"/>
    </source>
</evidence>
<protein>
    <submittedName>
        <fullName evidence="2">Uncharacterized protein</fullName>
    </submittedName>
</protein>
<sequence length="104" mass="11325">MRLPPSRPRVELGEMPPKGSPTGPSPPIKTPPAIACSRNRASGRQLHPLPPPIPRHPIAILATSFRKGFAQISDHSSRRHLILGLRSPTLPQPTTRPLRFAMGP</sequence>
<name>A0A9P4JA45_9PEZI</name>